<feature type="chain" id="PRO_5039487094" evidence="6">
    <location>
        <begin position="22"/>
        <end position="549"/>
    </location>
</feature>
<dbReference type="InterPro" id="IPR000914">
    <property type="entry name" value="SBP_5_dom"/>
</dbReference>
<evidence type="ECO:0000256" key="5">
    <source>
        <dbReference type="ARBA" id="ARBA00022856"/>
    </source>
</evidence>
<organism evidence="8 9">
    <name type="scientific">Lactobacillus delbrueckii</name>
    <dbReference type="NCBI Taxonomy" id="1584"/>
    <lineage>
        <taxon>Bacteria</taxon>
        <taxon>Bacillati</taxon>
        <taxon>Bacillota</taxon>
        <taxon>Bacilli</taxon>
        <taxon>Lactobacillales</taxon>
        <taxon>Lactobacillaceae</taxon>
        <taxon>Lactobacillus</taxon>
    </lineage>
</organism>
<dbReference type="EMBL" id="SETJ01000022">
    <property type="protein sequence ID" value="RZM16845.1"/>
    <property type="molecule type" value="Genomic_DNA"/>
</dbReference>
<comment type="caution">
    <text evidence="8">The sequence shown here is derived from an EMBL/GenBank/DDBJ whole genome shotgun (WGS) entry which is preliminary data.</text>
</comment>
<dbReference type="RefSeq" id="WP_130137349.1">
    <property type="nucleotide sequence ID" value="NZ_SETJ01000022.1"/>
</dbReference>
<dbReference type="FunFam" id="3.10.105.10:FF:000001">
    <property type="entry name" value="Oligopeptide ABC transporter, oligopeptide-binding protein"/>
    <property type="match status" value="1"/>
</dbReference>
<evidence type="ECO:0000256" key="6">
    <source>
        <dbReference type="SAM" id="SignalP"/>
    </source>
</evidence>
<feature type="domain" description="Solute-binding protein family 5" evidence="7">
    <location>
        <begin position="77"/>
        <end position="468"/>
    </location>
</feature>
<evidence type="ECO:0000256" key="2">
    <source>
        <dbReference type="ARBA" id="ARBA00005695"/>
    </source>
</evidence>
<dbReference type="SUPFAM" id="SSF53850">
    <property type="entry name" value="Periplasmic binding protein-like II"/>
    <property type="match status" value="1"/>
</dbReference>
<evidence type="ECO:0000259" key="7">
    <source>
        <dbReference type="Pfam" id="PF00496"/>
    </source>
</evidence>
<keyword evidence="5" id="KW-0653">Protein transport</keyword>
<evidence type="ECO:0000313" key="8">
    <source>
        <dbReference type="EMBL" id="RZM16845.1"/>
    </source>
</evidence>
<protein>
    <submittedName>
        <fullName evidence="8">Peptide ABC transporter substrate-binding protein</fullName>
    </submittedName>
</protein>
<dbReference type="AlphaFoldDB" id="A0A4Q7DW38"/>
<dbReference type="Proteomes" id="UP000292818">
    <property type="component" value="Unassembled WGS sequence"/>
</dbReference>
<dbReference type="PROSITE" id="PS51257">
    <property type="entry name" value="PROKAR_LIPOPROTEIN"/>
    <property type="match status" value="1"/>
</dbReference>
<dbReference type="Gene3D" id="3.90.76.10">
    <property type="entry name" value="Dipeptide-binding Protein, Domain 1"/>
    <property type="match status" value="1"/>
</dbReference>
<dbReference type="GO" id="GO:0030288">
    <property type="term" value="C:outer membrane-bounded periplasmic space"/>
    <property type="evidence" value="ECO:0007669"/>
    <property type="project" value="UniProtKB-ARBA"/>
</dbReference>
<dbReference type="FunFam" id="3.90.76.10:FF:000001">
    <property type="entry name" value="Oligopeptide ABC transporter substrate-binding protein"/>
    <property type="match status" value="1"/>
</dbReference>
<comment type="subcellular location">
    <subcellularLocation>
        <location evidence="1">Cell envelope</location>
    </subcellularLocation>
</comment>
<sequence length="549" mass="60901">MQKIKKFTLAAVSVSAAFLLAACGSQQSSSSASKDKQVLKLSATAPLDTIDISKATGYGQTGNVFESFYRLGKNGQPAAGLAKSGTVSKDGKNWTFKLRSNAKWSNGEKITAQDFVYSWRRTINPKTASPYAYLFSGIKNADEIIAGKKSPSSLGIKALNQETVLVKLNRPIAYFKVLMAYPLFGPQNEAFIKKTGKKYATSSKYMLYSGPFKITGWKGTNDTWSFVKNNQYWDKQAVKLSKISYQVVKTTNTGYQLYQQGKLDLTPLSSEQVKQLKKNKDFKTYPYSYVAFLAYNFQAKDATVKKALSNKNIRLALSLSLDRKILTSKVFGDGSSVPTGFVASGLAYDPANKEDFAKEQKVANTVDYNEKLAEKYWKTGLNELGLKKLNLTLLASNESTNADALTQYLQSQWTKVLSGINVKVNSIPSKNAHTKASSGDFDIYVSGWGGDFSDPMTFMQILQKGTSYNYGKWNNAEYNRLIKKALTTDANDVNKRWQDLVKAAQVANADQAVSPIYQQTTAYLQNSKVKGIIHNNAGTQWSYKYAYIK</sequence>
<dbReference type="GO" id="GO:0015833">
    <property type="term" value="P:peptide transport"/>
    <property type="evidence" value="ECO:0007669"/>
    <property type="project" value="UniProtKB-KW"/>
</dbReference>
<proteinExistence type="inferred from homology"/>
<feature type="signal peptide" evidence="6">
    <location>
        <begin position="1"/>
        <end position="21"/>
    </location>
</feature>
<dbReference type="PANTHER" id="PTHR30290:SF10">
    <property type="entry name" value="PERIPLASMIC OLIGOPEPTIDE-BINDING PROTEIN-RELATED"/>
    <property type="match status" value="1"/>
</dbReference>
<evidence type="ECO:0000256" key="3">
    <source>
        <dbReference type="ARBA" id="ARBA00022448"/>
    </source>
</evidence>
<dbReference type="Pfam" id="PF00496">
    <property type="entry name" value="SBP_bac_5"/>
    <property type="match status" value="1"/>
</dbReference>
<dbReference type="Gene3D" id="3.10.105.10">
    <property type="entry name" value="Dipeptide-binding Protein, Domain 3"/>
    <property type="match status" value="1"/>
</dbReference>
<evidence type="ECO:0000256" key="4">
    <source>
        <dbReference type="ARBA" id="ARBA00022729"/>
    </source>
</evidence>
<dbReference type="InterPro" id="IPR030678">
    <property type="entry name" value="Peptide/Ni-bd"/>
</dbReference>
<name>A0A4Q7DW38_9LACO</name>
<evidence type="ECO:0000313" key="9">
    <source>
        <dbReference type="Proteomes" id="UP000292818"/>
    </source>
</evidence>
<gene>
    <name evidence="8" type="ORF">LDELB18P1_0686</name>
</gene>
<dbReference type="CDD" id="cd08504">
    <property type="entry name" value="PBP2_OppA"/>
    <property type="match status" value="1"/>
</dbReference>
<dbReference type="GO" id="GO:1904680">
    <property type="term" value="F:peptide transmembrane transporter activity"/>
    <property type="evidence" value="ECO:0007669"/>
    <property type="project" value="TreeGrafter"/>
</dbReference>
<dbReference type="PIRSF" id="PIRSF002741">
    <property type="entry name" value="MppA"/>
    <property type="match status" value="1"/>
</dbReference>
<comment type="similarity">
    <text evidence="2">Belongs to the bacterial solute-binding protein 5 family.</text>
</comment>
<accession>A0A4Q7DW38</accession>
<evidence type="ECO:0000256" key="1">
    <source>
        <dbReference type="ARBA" id="ARBA00004196"/>
    </source>
</evidence>
<dbReference type="PANTHER" id="PTHR30290">
    <property type="entry name" value="PERIPLASMIC BINDING COMPONENT OF ABC TRANSPORTER"/>
    <property type="match status" value="1"/>
</dbReference>
<dbReference type="InterPro" id="IPR039424">
    <property type="entry name" value="SBP_5"/>
</dbReference>
<keyword evidence="5" id="KW-0571">Peptide transport</keyword>
<keyword evidence="3" id="KW-0813">Transport</keyword>
<keyword evidence="4 6" id="KW-0732">Signal</keyword>
<dbReference type="GO" id="GO:0043190">
    <property type="term" value="C:ATP-binding cassette (ABC) transporter complex"/>
    <property type="evidence" value="ECO:0007669"/>
    <property type="project" value="InterPro"/>
</dbReference>
<dbReference type="Gene3D" id="3.40.190.10">
    <property type="entry name" value="Periplasmic binding protein-like II"/>
    <property type="match status" value="1"/>
</dbReference>
<reference evidence="8 9" key="1">
    <citation type="submission" date="2019-01" db="EMBL/GenBank/DDBJ databases">
        <title>Colonization of the human gut by bovine bacteria present in Parmesan cheese.</title>
        <authorList>
            <person name="Lugli G.A."/>
            <person name="Milani C."/>
        </authorList>
    </citation>
    <scope>NUCLEOTIDE SEQUENCE [LARGE SCALE GENOMIC DNA]</scope>
    <source>
        <strain evidence="8 9">LDELB18P1</strain>
    </source>
</reference>